<accession>A0A3D8PIN0</accession>
<protein>
    <recommendedName>
        <fullName evidence="4">Putative HNH nuclease YajD</fullName>
    </recommendedName>
</protein>
<comment type="caution">
    <text evidence="6">The sequence shown here is derived from an EMBL/GenBank/DDBJ whole genome shotgun (WGS) entry which is preliminary data.</text>
</comment>
<dbReference type="AlphaFoldDB" id="A0A3D8PIN0"/>
<keyword evidence="2 6" id="KW-0378">Hydrolase</keyword>
<evidence type="ECO:0000259" key="5">
    <source>
        <dbReference type="SMART" id="SM00507"/>
    </source>
</evidence>
<gene>
    <name evidence="6" type="ORF">CWR45_15775</name>
</gene>
<dbReference type="Proteomes" id="UP000256520">
    <property type="component" value="Unassembled WGS sequence"/>
</dbReference>
<dbReference type="SMART" id="SM00507">
    <property type="entry name" value="HNHc"/>
    <property type="match status" value="1"/>
</dbReference>
<evidence type="ECO:0000256" key="4">
    <source>
        <dbReference type="ARBA" id="ARBA00040194"/>
    </source>
</evidence>
<dbReference type="GO" id="GO:0003676">
    <property type="term" value="F:nucleic acid binding"/>
    <property type="evidence" value="ECO:0007669"/>
    <property type="project" value="InterPro"/>
</dbReference>
<feature type="domain" description="HNH nuclease" evidence="5">
    <location>
        <begin position="21"/>
        <end position="81"/>
    </location>
</feature>
<dbReference type="PANTHER" id="PTHR41286:SF1">
    <property type="entry name" value="HNH NUCLEASE YAJD-RELATED"/>
    <property type="match status" value="1"/>
</dbReference>
<dbReference type="PANTHER" id="PTHR41286">
    <property type="entry name" value="HNH NUCLEASE YAJD-RELATED"/>
    <property type="match status" value="1"/>
</dbReference>
<reference evidence="7" key="1">
    <citation type="submission" date="2017-11" db="EMBL/GenBank/DDBJ databases">
        <authorList>
            <person name="Zhu W."/>
        </authorList>
    </citation>
    <scope>NUCLEOTIDE SEQUENCE [LARGE SCALE GENOMIC DNA]</scope>
    <source>
        <strain evidence="7">CAU 1051</strain>
    </source>
</reference>
<dbReference type="Pfam" id="PF01844">
    <property type="entry name" value="HNH"/>
    <property type="match status" value="1"/>
</dbReference>
<name>A0A3D8PIN0_9BACI</name>
<evidence type="ECO:0000313" key="7">
    <source>
        <dbReference type="Proteomes" id="UP000256520"/>
    </source>
</evidence>
<dbReference type="OrthoDB" id="9811997at2"/>
<dbReference type="EMBL" id="PIOD01000021">
    <property type="protein sequence ID" value="RDW15953.1"/>
    <property type="molecule type" value="Genomic_DNA"/>
</dbReference>
<dbReference type="GO" id="GO:0008270">
    <property type="term" value="F:zinc ion binding"/>
    <property type="evidence" value="ECO:0007669"/>
    <property type="project" value="InterPro"/>
</dbReference>
<dbReference type="GO" id="GO:0016787">
    <property type="term" value="F:hydrolase activity"/>
    <property type="evidence" value="ECO:0007669"/>
    <property type="project" value="UniProtKB-KW"/>
</dbReference>
<evidence type="ECO:0000256" key="1">
    <source>
        <dbReference type="ARBA" id="ARBA00022722"/>
    </source>
</evidence>
<dbReference type="GO" id="GO:0005829">
    <property type="term" value="C:cytosol"/>
    <property type="evidence" value="ECO:0007669"/>
    <property type="project" value="TreeGrafter"/>
</dbReference>
<keyword evidence="1" id="KW-0540">Nuclease</keyword>
<dbReference type="CDD" id="cd00085">
    <property type="entry name" value="HNHc"/>
    <property type="match status" value="1"/>
</dbReference>
<dbReference type="InterPro" id="IPR002711">
    <property type="entry name" value="HNH"/>
</dbReference>
<proteinExistence type="inferred from homology"/>
<comment type="similarity">
    <text evidence="3">Belongs to the HNH nuclease family.</text>
</comment>
<keyword evidence="7" id="KW-1185">Reference proteome</keyword>
<sequence length="101" mass="12470">MAEYKTIEQKKKFYKGKEWQDIRQQVLVRDNYECRMCKELGYVTVRDQSKLDVDHIKSIEHHPELALELENLQLLCVRHHNEKEGRVFKRKINKWENDERW</sequence>
<dbReference type="InterPro" id="IPR003615">
    <property type="entry name" value="HNH_nuc"/>
</dbReference>
<evidence type="ECO:0000256" key="3">
    <source>
        <dbReference type="ARBA" id="ARBA00038412"/>
    </source>
</evidence>
<dbReference type="GO" id="GO:0004519">
    <property type="term" value="F:endonuclease activity"/>
    <property type="evidence" value="ECO:0007669"/>
    <property type="project" value="InterPro"/>
</dbReference>
<evidence type="ECO:0000313" key="6">
    <source>
        <dbReference type="EMBL" id="RDW15953.1"/>
    </source>
</evidence>
<organism evidence="6 7">
    <name type="scientific">Oceanobacillus chungangensis</name>
    <dbReference type="NCBI Taxonomy" id="1229152"/>
    <lineage>
        <taxon>Bacteria</taxon>
        <taxon>Bacillati</taxon>
        <taxon>Bacillota</taxon>
        <taxon>Bacilli</taxon>
        <taxon>Bacillales</taxon>
        <taxon>Bacillaceae</taxon>
        <taxon>Oceanobacillus</taxon>
    </lineage>
</organism>
<dbReference type="Gene3D" id="1.10.30.50">
    <property type="match status" value="1"/>
</dbReference>
<evidence type="ECO:0000256" key="2">
    <source>
        <dbReference type="ARBA" id="ARBA00022801"/>
    </source>
</evidence>
<dbReference type="RefSeq" id="WP_115750832.1">
    <property type="nucleotide sequence ID" value="NZ_PIOD01000021.1"/>
</dbReference>